<comment type="caution">
    <text evidence="1">Lacks conserved residue(s) required for the propagation of feature annotation.</text>
</comment>
<reference evidence="4 5" key="1">
    <citation type="submission" date="2019-06" db="EMBL/GenBank/DDBJ databases">
        <title>Discovery of a novel chromosome fission-fusion reversal in muntjac.</title>
        <authorList>
            <person name="Mudd A.B."/>
            <person name="Bredeson J.V."/>
            <person name="Baum R."/>
            <person name="Hockemeyer D."/>
            <person name="Rokhsar D.S."/>
        </authorList>
    </citation>
    <scope>NUCLEOTIDE SEQUENCE [LARGE SCALE GENOMIC DNA]</scope>
    <source>
        <strain evidence="4">UTSW_UCB_Mm</strain>
        <tissue evidence="4">Fibroblast cell line</tissue>
    </source>
</reference>
<dbReference type="AlphaFoldDB" id="A0A5N3V110"/>
<keyword evidence="5" id="KW-1185">Reference proteome</keyword>
<feature type="disulfide bond" evidence="1">
    <location>
        <begin position="92"/>
        <end position="110"/>
    </location>
</feature>
<dbReference type="InterPro" id="IPR001368">
    <property type="entry name" value="TNFR/NGFR_Cys_rich_reg"/>
</dbReference>
<feature type="repeat" description="TNFR-Cys" evidence="1">
    <location>
        <begin position="68"/>
        <end position="110"/>
    </location>
</feature>
<protein>
    <recommendedName>
        <fullName evidence="3">TNFR-Cys domain-containing protein</fullName>
    </recommendedName>
</protein>
<dbReference type="Pfam" id="PF00020">
    <property type="entry name" value="TNFR_c6"/>
    <property type="match status" value="2"/>
</dbReference>
<feature type="region of interest" description="Disordered" evidence="2">
    <location>
        <begin position="452"/>
        <end position="485"/>
    </location>
</feature>
<accession>A0A5N3V110</accession>
<sequence length="485" mass="52357">MNIFVQISVEVPALRSFGKKISHYSPVLLTSCISVVPSALPSRRPQQCPPSYLVEKKPCSRNSSRVCECRAGMFCGTSVVNSCARCIPHSVCPAGMVVKLQGTAQRDTVCEPASRGASPNCSASLQDCKGPTSGAISQAKTTLTSPASPGARTMLLGGGIPLTPEDASKMTPNSSSFVEKLIPDPGLTLQPPCPQGSADCRKQCNHDYYLDRDGRCKACVTCSGDGLVEKTPCTWNSSRVCECQPGMFCATPVTNSCARCVTRPNCPPGTVTKLQGKQQLNHQQCKTNQPKCNLKNKTDEYNNNDKTCRLSRDNQVLAILVQSPLCLCLWKPQFTCEHLLCNKRDWPLQAFLSPWMPGSLCWPTQNVFWFHPRRAKKGSPRMTPSVAQPCPTLYDPMDCSTPGFPSPSPRVCSNSCLLMYISVNPISQFIPSSLLFPLVTILPTVSNPLPAGMAETGNTSQAEPPPPGSPPDCSTSLEDRGAPAR</sequence>
<dbReference type="Proteomes" id="UP000326458">
    <property type="component" value="Unassembled WGS sequence"/>
</dbReference>
<name>A0A5N3V110_MUNMU</name>
<dbReference type="Gene3D" id="2.10.50.10">
    <property type="entry name" value="Tumor Necrosis Factor Receptor, subunit A, domain 2"/>
    <property type="match status" value="3"/>
</dbReference>
<dbReference type="CDD" id="cd13409">
    <property type="entry name" value="TNFRSF8"/>
    <property type="match status" value="1"/>
</dbReference>
<gene>
    <name evidence="4" type="ORF">FD754_019634</name>
</gene>
<dbReference type="PROSITE" id="PS50050">
    <property type="entry name" value="TNFR_NGFR_2"/>
    <property type="match status" value="1"/>
</dbReference>
<evidence type="ECO:0000313" key="4">
    <source>
        <dbReference type="EMBL" id="KAB0342708.1"/>
    </source>
</evidence>
<dbReference type="SUPFAM" id="SSF57586">
    <property type="entry name" value="TNF receptor-like"/>
    <property type="match status" value="2"/>
</dbReference>
<evidence type="ECO:0000259" key="3">
    <source>
        <dbReference type="PROSITE" id="PS50050"/>
    </source>
</evidence>
<evidence type="ECO:0000256" key="2">
    <source>
        <dbReference type="SAM" id="MobiDB-lite"/>
    </source>
</evidence>
<keyword evidence="1" id="KW-1015">Disulfide bond</keyword>
<evidence type="ECO:0000313" key="5">
    <source>
        <dbReference type="Proteomes" id="UP000326458"/>
    </source>
</evidence>
<dbReference type="InterPro" id="IPR052862">
    <property type="entry name" value="TNFR_superfamily_member_8"/>
</dbReference>
<dbReference type="EMBL" id="VCEA01000003">
    <property type="protein sequence ID" value="KAB0342708.1"/>
    <property type="molecule type" value="Genomic_DNA"/>
</dbReference>
<proteinExistence type="predicted"/>
<dbReference type="PANTHER" id="PTHR47497">
    <property type="entry name" value="TUMOR NECROSIS FACTOR RECEPTOR SUPERFAMILY MEMBER 8"/>
    <property type="match status" value="1"/>
</dbReference>
<dbReference type="SMART" id="SM00208">
    <property type="entry name" value="TNFR"/>
    <property type="match status" value="4"/>
</dbReference>
<evidence type="ECO:0000256" key="1">
    <source>
        <dbReference type="PROSITE-ProRule" id="PRU00206"/>
    </source>
</evidence>
<comment type="caution">
    <text evidence="4">The sequence shown here is derived from an EMBL/GenBank/DDBJ whole genome shotgun (WGS) entry which is preliminary data.</text>
</comment>
<dbReference type="InterPro" id="IPR034002">
    <property type="entry name" value="TNFRSF8_N"/>
</dbReference>
<organism evidence="4 5">
    <name type="scientific">Muntiacus muntjak</name>
    <name type="common">Barking deer</name>
    <name type="synonym">Indian muntjac</name>
    <dbReference type="NCBI Taxonomy" id="9888"/>
    <lineage>
        <taxon>Eukaryota</taxon>
        <taxon>Metazoa</taxon>
        <taxon>Chordata</taxon>
        <taxon>Craniata</taxon>
        <taxon>Vertebrata</taxon>
        <taxon>Euteleostomi</taxon>
        <taxon>Mammalia</taxon>
        <taxon>Eutheria</taxon>
        <taxon>Laurasiatheria</taxon>
        <taxon>Artiodactyla</taxon>
        <taxon>Ruminantia</taxon>
        <taxon>Pecora</taxon>
        <taxon>Cervidae</taxon>
        <taxon>Muntiacinae</taxon>
        <taxon>Muntiacus</taxon>
    </lineage>
</organism>
<dbReference type="PANTHER" id="PTHR47497:SF1">
    <property type="entry name" value="TUMOR NECROSIS FACTOR RECEPTOR SUPERFAMILY MEMBER 8"/>
    <property type="match status" value="1"/>
</dbReference>
<feature type="domain" description="TNFR-Cys" evidence="3">
    <location>
        <begin position="68"/>
        <end position="110"/>
    </location>
</feature>